<dbReference type="AlphaFoldDB" id="A0A8J5JUM1"/>
<proteinExistence type="predicted"/>
<comment type="caution">
    <text evidence="2">The sequence shown here is derived from an EMBL/GenBank/DDBJ whole genome shotgun (WGS) entry which is preliminary data.</text>
</comment>
<feature type="region of interest" description="Disordered" evidence="1">
    <location>
        <begin position="1"/>
        <end position="115"/>
    </location>
</feature>
<dbReference type="Proteomes" id="UP000747542">
    <property type="component" value="Unassembled WGS sequence"/>
</dbReference>
<evidence type="ECO:0000313" key="3">
    <source>
        <dbReference type="Proteomes" id="UP000747542"/>
    </source>
</evidence>
<evidence type="ECO:0000256" key="1">
    <source>
        <dbReference type="SAM" id="MobiDB-lite"/>
    </source>
</evidence>
<feature type="compositionally biased region" description="Polar residues" evidence="1">
    <location>
        <begin position="1"/>
        <end position="20"/>
    </location>
</feature>
<dbReference type="EMBL" id="JAHLQT010028013">
    <property type="protein sequence ID" value="KAG7162145.1"/>
    <property type="molecule type" value="Genomic_DNA"/>
</dbReference>
<keyword evidence="3" id="KW-1185">Reference proteome</keyword>
<feature type="compositionally biased region" description="Low complexity" evidence="1">
    <location>
        <begin position="47"/>
        <end position="68"/>
    </location>
</feature>
<accession>A0A8J5JUM1</accession>
<reference evidence="2" key="1">
    <citation type="journal article" date="2021" name="Sci. Adv.">
        <title>The American lobster genome reveals insights on longevity, neural, and immune adaptations.</title>
        <authorList>
            <person name="Polinski J.M."/>
            <person name="Zimin A.V."/>
            <person name="Clark K.F."/>
            <person name="Kohn A.B."/>
            <person name="Sadowski N."/>
            <person name="Timp W."/>
            <person name="Ptitsyn A."/>
            <person name="Khanna P."/>
            <person name="Romanova D.Y."/>
            <person name="Williams P."/>
            <person name="Greenwood S.J."/>
            <person name="Moroz L.L."/>
            <person name="Walt D.R."/>
            <person name="Bodnar A.G."/>
        </authorList>
    </citation>
    <scope>NUCLEOTIDE SEQUENCE</scope>
    <source>
        <strain evidence="2">GMGI-L3</strain>
    </source>
</reference>
<evidence type="ECO:0000313" key="2">
    <source>
        <dbReference type="EMBL" id="KAG7162145.1"/>
    </source>
</evidence>
<gene>
    <name evidence="2" type="ORF">Hamer_G010807</name>
</gene>
<name>A0A8J5JUM1_HOMAM</name>
<sequence>MTSVSTNRQGSLLQPINARTSPKPATPPGSANRPAENKDPATPQRPSQTSATASSSASAQKEFNLSAAGFGGLGGGSRDKSQGPSAAVGQPNAHNAQSPTPRPSTFGGSHAQSPQLSPSLLVLLLLLVCTRG</sequence>
<organism evidence="2 3">
    <name type="scientific">Homarus americanus</name>
    <name type="common">American lobster</name>
    <dbReference type="NCBI Taxonomy" id="6706"/>
    <lineage>
        <taxon>Eukaryota</taxon>
        <taxon>Metazoa</taxon>
        <taxon>Ecdysozoa</taxon>
        <taxon>Arthropoda</taxon>
        <taxon>Crustacea</taxon>
        <taxon>Multicrustacea</taxon>
        <taxon>Malacostraca</taxon>
        <taxon>Eumalacostraca</taxon>
        <taxon>Eucarida</taxon>
        <taxon>Decapoda</taxon>
        <taxon>Pleocyemata</taxon>
        <taxon>Astacidea</taxon>
        <taxon>Nephropoidea</taxon>
        <taxon>Nephropidae</taxon>
        <taxon>Homarus</taxon>
    </lineage>
</organism>
<protein>
    <submittedName>
        <fullName evidence="2">Uncharacterized protein</fullName>
    </submittedName>
</protein>